<feature type="transmembrane region" description="Helical" evidence="1">
    <location>
        <begin position="50"/>
        <end position="71"/>
    </location>
</feature>
<accession>A0A6A4PST1</accession>
<sequence>MIIIVGAFVAGARDMAFDSYGYSVIFAENMCKAIYLAYVARVGKSSGLNIFGLIWCNVVICGPIVSLWSILRGDLKTTLNFPYLFNPGFQVLLINKCYD</sequence>
<keyword evidence="1" id="KW-0472">Membrane</keyword>
<gene>
    <name evidence="2" type="ORF">Lalb_Chr11g0072231</name>
</gene>
<dbReference type="EMBL" id="WOCE01000011">
    <property type="protein sequence ID" value="KAE9604472.1"/>
    <property type="molecule type" value="Genomic_DNA"/>
</dbReference>
<evidence type="ECO:0000313" key="2">
    <source>
        <dbReference type="EMBL" id="KAE9604472.1"/>
    </source>
</evidence>
<keyword evidence="3" id="KW-1185">Reference proteome</keyword>
<keyword evidence="1" id="KW-1133">Transmembrane helix</keyword>
<comment type="caution">
    <text evidence="2">The sequence shown here is derived from an EMBL/GenBank/DDBJ whole genome shotgun (WGS) entry which is preliminary data.</text>
</comment>
<dbReference type="Proteomes" id="UP000447434">
    <property type="component" value="Chromosome 11"/>
</dbReference>
<keyword evidence="1" id="KW-0812">Transmembrane</keyword>
<name>A0A6A4PST1_LUPAL</name>
<proteinExistence type="predicted"/>
<evidence type="ECO:0008006" key="4">
    <source>
        <dbReference type="Google" id="ProtNLM"/>
    </source>
</evidence>
<evidence type="ECO:0000313" key="3">
    <source>
        <dbReference type="Proteomes" id="UP000447434"/>
    </source>
</evidence>
<organism evidence="2 3">
    <name type="scientific">Lupinus albus</name>
    <name type="common">White lupine</name>
    <name type="synonym">Lupinus termis</name>
    <dbReference type="NCBI Taxonomy" id="3870"/>
    <lineage>
        <taxon>Eukaryota</taxon>
        <taxon>Viridiplantae</taxon>
        <taxon>Streptophyta</taxon>
        <taxon>Embryophyta</taxon>
        <taxon>Tracheophyta</taxon>
        <taxon>Spermatophyta</taxon>
        <taxon>Magnoliopsida</taxon>
        <taxon>eudicotyledons</taxon>
        <taxon>Gunneridae</taxon>
        <taxon>Pentapetalae</taxon>
        <taxon>rosids</taxon>
        <taxon>fabids</taxon>
        <taxon>Fabales</taxon>
        <taxon>Fabaceae</taxon>
        <taxon>Papilionoideae</taxon>
        <taxon>50 kb inversion clade</taxon>
        <taxon>genistoids sensu lato</taxon>
        <taxon>core genistoids</taxon>
        <taxon>Genisteae</taxon>
        <taxon>Lupinus</taxon>
    </lineage>
</organism>
<dbReference type="AlphaFoldDB" id="A0A6A4PST1"/>
<feature type="transmembrane region" description="Helical" evidence="1">
    <location>
        <begin position="20"/>
        <end position="38"/>
    </location>
</feature>
<reference evidence="3" key="1">
    <citation type="journal article" date="2020" name="Nat. Commun.">
        <title>Genome sequence of the cluster root forming white lupin.</title>
        <authorList>
            <person name="Hufnagel B."/>
            <person name="Marques A."/>
            <person name="Soriano A."/>
            <person name="Marques L."/>
            <person name="Divol F."/>
            <person name="Doumas P."/>
            <person name="Sallet E."/>
            <person name="Mancinotti D."/>
            <person name="Carrere S."/>
            <person name="Marande W."/>
            <person name="Arribat S."/>
            <person name="Keller J."/>
            <person name="Huneau C."/>
            <person name="Blein T."/>
            <person name="Aime D."/>
            <person name="Laguerre M."/>
            <person name="Taylor J."/>
            <person name="Schubert V."/>
            <person name="Nelson M."/>
            <person name="Geu-Flores F."/>
            <person name="Crespi M."/>
            <person name="Gallardo-Guerrero K."/>
            <person name="Delaux P.-M."/>
            <person name="Salse J."/>
            <person name="Berges H."/>
            <person name="Guyot R."/>
            <person name="Gouzy J."/>
            <person name="Peret B."/>
        </authorList>
    </citation>
    <scope>NUCLEOTIDE SEQUENCE [LARGE SCALE GENOMIC DNA]</scope>
    <source>
        <strain evidence="3">cv. Amiga</strain>
    </source>
</reference>
<dbReference type="OrthoDB" id="417037at2759"/>
<evidence type="ECO:0000256" key="1">
    <source>
        <dbReference type="SAM" id="Phobius"/>
    </source>
</evidence>
<protein>
    <recommendedName>
        <fullName evidence="4">Sugar phosphate transporter domain-containing protein</fullName>
    </recommendedName>
</protein>